<keyword evidence="2" id="KW-0808">Transferase</keyword>
<dbReference type="EMBL" id="JAUDZG010000004">
    <property type="protein sequence ID" value="KAK3306028.1"/>
    <property type="molecule type" value="Genomic_DNA"/>
</dbReference>
<dbReference type="Proteomes" id="UP001273166">
    <property type="component" value="Unassembled WGS sequence"/>
</dbReference>
<evidence type="ECO:0000313" key="8">
    <source>
        <dbReference type="Proteomes" id="UP001273166"/>
    </source>
</evidence>
<feature type="compositionally biased region" description="Basic and acidic residues" evidence="5">
    <location>
        <begin position="85"/>
        <end position="95"/>
    </location>
</feature>
<dbReference type="GO" id="GO:0004714">
    <property type="term" value="F:transmembrane receptor protein tyrosine kinase activity"/>
    <property type="evidence" value="ECO:0007669"/>
    <property type="project" value="UniProtKB-EC"/>
</dbReference>
<evidence type="ECO:0000256" key="3">
    <source>
        <dbReference type="ARBA" id="ARBA00022777"/>
    </source>
</evidence>
<comment type="caution">
    <text evidence="7">The sequence shown here is derived from an EMBL/GenBank/DDBJ whole genome shotgun (WGS) entry which is preliminary data.</text>
</comment>
<feature type="transmembrane region" description="Helical" evidence="6">
    <location>
        <begin position="56"/>
        <end position="77"/>
    </location>
</feature>
<accession>A0AAJ0GTS4</accession>
<dbReference type="CDD" id="cd12087">
    <property type="entry name" value="TM_EGFR-like"/>
    <property type="match status" value="1"/>
</dbReference>
<dbReference type="EC" id="2.7.10.1" evidence="1"/>
<proteinExistence type="predicted"/>
<evidence type="ECO:0000256" key="5">
    <source>
        <dbReference type="SAM" id="MobiDB-lite"/>
    </source>
</evidence>
<feature type="region of interest" description="Disordered" evidence="5">
    <location>
        <begin position="83"/>
        <end position="181"/>
    </location>
</feature>
<evidence type="ECO:0000313" key="7">
    <source>
        <dbReference type="EMBL" id="KAK3306028.1"/>
    </source>
</evidence>
<dbReference type="GeneID" id="87885824"/>
<reference evidence="7" key="1">
    <citation type="journal article" date="2023" name="Mol. Phylogenet. Evol.">
        <title>Genome-scale phylogeny and comparative genomics of the fungal order Sordariales.</title>
        <authorList>
            <person name="Hensen N."/>
            <person name="Bonometti L."/>
            <person name="Westerberg I."/>
            <person name="Brannstrom I.O."/>
            <person name="Guillou S."/>
            <person name="Cros-Aarteil S."/>
            <person name="Calhoun S."/>
            <person name="Haridas S."/>
            <person name="Kuo A."/>
            <person name="Mondo S."/>
            <person name="Pangilinan J."/>
            <person name="Riley R."/>
            <person name="LaButti K."/>
            <person name="Andreopoulos B."/>
            <person name="Lipzen A."/>
            <person name="Chen C."/>
            <person name="Yan M."/>
            <person name="Daum C."/>
            <person name="Ng V."/>
            <person name="Clum A."/>
            <person name="Steindorff A."/>
            <person name="Ohm R.A."/>
            <person name="Martin F."/>
            <person name="Silar P."/>
            <person name="Natvig D.O."/>
            <person name="Lalanne C."/>
            <person name="Gautier V."/>
            <person name="Ament-Velasquez S.L."/>
            <person name="Kruys A."/>
            <person name="Hutchinson M.I."/>
            <person name="Powell A.J."/>
            <person name="Barry K."/>
            <person name="Miller A.N."/>
            <person name="Grigoriev I.V."/>
            <person name="Debuchy R."/>
            <person name="Gladieux P."/>
            <person name="Hiltunen Thoren M."/>
            <person name="Johannesson H."/>
        </authorList>
    </citation>
    <scope>NUCLEOTIDE SEQUENCE</scope>
    <source>
        <strain evidence="7">CBS 333.67</strain>
    </source>
</reference>
<keyword evidence="6" id="KW-0472">Membrane</keyword>
<keyword evidence="6" id="KW-0812">Transmembrane</keyword>
<keyword evidence="8" id="KW-1185">Reference proteome</keyword>
<gene>
    <name evidence="7" type="ORF">B0T15DRAFT_494153</name>
</gene>
<reference evidence="7" key="2">
    <citation type="submission" date="2023-06" db="EMBL/GenBank/DDBJ databases">
        <authorList>
            <consortium name="Lawrence Berkeley National Laboratory"/>
            <person name="Mondo S.J."/>
            <person name="Hensen N."/>
            <person name="Bonometti L."/>
            <person name="Westerberg I."/>
            <person name="Brannstrom I.O."/>
            <person name="Guillou S."/>
            <person name="Cros-Aarteil S."/>
            <person name="Calhoun S."/>
            <person name="Haridas S."/>
            <person name="Kuo A."/>
            <person name="Pangilinan J."/>
            <person name="Riley R."/>
            <person name="Labutti K."/>
            <person name="Andreopoulos B."/>
            <person name="Lipzen A."/>
            <person name="Chen C."/>
            <person name="Yanf M."/>
            <person name="Daum C."/>
            <person name="Ng V."/>
            <person name="Clum A."/>
            <person name="Steindorff A."/>
            <person name="Ohm R."/>
            <person name="Martin F."/>
            <person name="Silar P."/>
            <person name="Natvig D."/>
            <person name="Lalanne C."/>
            <person name="Gautier V."/>
            <person name="Ament-Velasquez S.L."/>
            <person name="Kruys A."/>
            <person name="Hutchinson M.I."/>
            <person name="Powell A.J."/>
            <person name="Barry K."/>
            <person name="Miller A.N."/>
            <person name="Grigoriev I.V."/>
            <person name="Debuchy R."/>
            <person name="Gladieux P."/>
            <person name="Thoren M.H."/>
            <person name="Johannesson H."/>
        </authorList>
    </citation>
    <scope>NUCLEOTIDE SEQUENCE</scope>
    <source>
        <strain evidence="7">CBS 333.67</strain>
    </source>
</reference>
<organism evidence="7 8">
    <name type="scientific">Chaetomium strumarium</name>
    <dbReference type="NCBI Taxonomy" id="1170767"/>
    <lineage>
        <taxon>Eukaryota</taxon>
        <taxon>Fungi</taxon>
        <taxon>Dikarya</taxon>
        <taxon>Ascomycota</taxon>
        <taxon>Pezizomycotina</taxon>
        <taxon>Sordariomycetes</taxon>
        <taxon>Sordariomycetidae</taxon>
        <taxon>Sordariales</taxon>
        <taxon>Chaetomiaceae</taxon>
        <taxon>Chaetomium</taxon>
    </lineage>
</organism>
<name>A0AAJ0GTS4_9PEZI</name>
<keyword evidence="6" id="KW-1133">Transmembrane helix</keyword>
<evidence type="ECO:0000256" key="2">
    <source>
        <dbReference type="ARBA" id="ARBA00022679"/>
    </source>
</evidence>
<keyword evidence="3" id="KW-0418">Kinase</keyword>
<dbReference type="AlphaFoldDB" id="A0AAJ0GTS4"/>
<dbReference type="RefSeq" id="XP_062721808.1">
    <property type="nucleotide sequence ID" value="XM_062866995.1"/>
</dbReference>
<protein>
    <recommendedName>
        <fullName evidence="1">receptor protein-tyrosine kinase</fullName>
        <ecNumber evidence="1">2.7.10.1</ecNumber>
    </recommendedName>
</protein>
<evidence type="ECO:0000256" key="4">
    <source>
        <dbReference type="ARBA" id="ARBA00023137"/>
    </source>
</evidence>
<dbReference type="Gene3D" id="6.10.250.2930">
    <property type="match status" value="1"/>
</dbReference>
<evidence type="ECO:0000256" key="6">
    <source>
        <dbReference type="SAM" id="Phobius"/>
    </source>
</evidence>
<dbReference type="InterPro" id="IPR044912">
    <property type="entry name" value="Egfr_JX_dom"/>
</dbReference>
<evidence type="ECO:0000256" key="1">
    <source>
        <dbReference type="ARBA" id="ARBA00011902"/>
    </source>
</evidence>
<keyword evidence="4" id="KW-0829">Tyrosine-protein kinase</keyword>
<sequence length="181" mass="19623">MEGSHGTMVAATAHHSTASIRRTVLGMLVSREDNCHPQPGVDLCEKPGISTTKVTWIIVGVALGLLVVGTAALLLFLHARRKKQDKKEELEDRFQSSDYGLDELPAGRRPRPDDEIKSNDGSPSGYGRRSRDPLQVGTEPKYQAGQSNGHLNPFDDATSAGSGQWPKRDSSSQPNLPVPSR</sequence>